<organism evidence="1 2">
    <name type="scientific">Streptomyces rishiriensis</name>
    <dbReference type="NCBI Taxonomy" id="68264"/>
    <lineage>
        <taxon>Bacteria</taxon>
        <taxon>Bacillati</taxon>
        <taxon>Actinomycetota</taxon>
        <taxon>Actinomycetes</taxon>
        <taxon>Kitasatosporales</taxon>
        <taxon>Streptomycetaceae</taxon>
        <taxon>Streptomyces</taxon>
    </lineage>
</organism>
<accession>A0ABU0NTC4</accession>
<evidence type="ECO:0000313" key="2">
    <source>
        <dbReference type="Proteomes" id="UP001230654"/>
    </source>
</evidence>
<keyword evidence="2" id="KW-1185">Reference proteome</keyword>
<dbReference type="Pfam" id="PF19452">
    <property type="entry name" value="DUF5990"/>
    <property type="match status" value="1"/>
</dbReference>
<proteinExistence type="predicted"/>
<protein>
    <recommendedName>
        <fullName evidence="3">Monooxygenase</fullName>
    </recommendedName>
</protein>
<name>A0ABU0NTC4_STRRH</name>
<evidence type="ECO:0008006" key="3">
    <source>
        <dbReference type="Google" id="ProtNLM"/>
    </source>
</evidence>
<sequence length="170" mass="18028">MPRLPGAGGHGMMAGMRIRIDAVDLPGLTRPASADGRVPAYGNLHVAVQRRDRPAELLEPQPGDAPSATWTLDCTTSASPNGIEVRGPYVQDRLGRRFVYLSWGTVDGSGVFTMFRRAKLMLDAVPADVLDAAARGGLLVGRLGLTDAQGGPLCARVEPPRITWTAGRAD</sequence>
<dbReference type="Proteomes" id="UP001230654">
    <property type="component" value="Unassembled WGS sequence"/>
</dbReference>
<dbReference type="EMBL" id="JAUSWV010000002">
    <property type="protein sequence ID" value="MDQ0582356.1"/>
    <property type="molecule type" value="Genomic_DNA"/>
</dbReference>
<dbReference type="InterPro" id="IPR046032">
    <property type="entry name" value="DUF5990"/>
</dbReference>
<comment type="caution">
    <text evidence="1">The sequence shown here is derived from an EMBL/GenBank/DDBJ whole genome shotgun (WGS) entry which is preliminary data.</text>
</comment>
<gene>
    <name evidence="1" type="ORF">QF030_004534</name>
</gene>
<evidence type="ECO:0000313" key="1">
    <source>
        <dbReference type="EMBL" id="MDQ0582356.1"/>
    </source>
</evidence>
<reference evidence="1 2" key="1">
    <citation type="submission" date="2023-07" db="EMBL/GenBank/DDBJ databases">
        <title>Comparative genomics of wheat-associated soil bacteria to identify genetic determinants of phenazine resistance.</title>
        <authorList>
            <person name="Mouncey N."/>
        </authorList>
    </citation>
    <scope>NUCLEOTIDE SEQUENCE [LARGE SCALE GENOMIC DNA]</scope>
    <source>
        <strain evidence="1 2">B2I6</strain>
    </source>
</reference>